<gene>
    <name evidence="1" type="ORF">PSNMU_V1.4_AUG-EV-PASAV3_0033060</name>
</gene>
<dbReference type="OrthoDB" id="49329at2759"/>
<reference evidence="1 2" key="1">
    <citation type="submission" date="2019-01" db="EMBL/GenBank/DDBJ databases">
        <authorList>
            <person name="Ferrante I. M."/>
        </authorList>
    </citation>
    <scope>NUCLEOTIDE SEQUENCE [LARGE SCALE GENOMIC DNA]</scope>
    <source>
        <strain evidence="1 2">B856</strain>
    </source>
</reference>
<sequence>MATIRTTDFYLKFAISFLGIIFLRHEGHSSTAVDAFVALGRHSNGHTNRSPNTNLFAALPTGYREFGENAIFQAAKECGMNFDEENGNRLEIEWKAGTIIVSVHGEVSLREVSEDGEYADEEGTPCEDEEEEIVDTNNEMDEKFSLTLLARTINRILDDDGTGLLIAEAHSIEVTTPGVSDVLVPGTPQFEAFMGFEVIVEFMDSKKKKVKTIEGRLYDYNDDQTVINIKGRMKKLKNEAVMSVRLPKAKKEKGVR</sequence>
<dbReference type="SUPFAM" id="SSF74942">
    <property type="entry name" value="YhbC-like, C-terminal domain"/>
    <property type="match status" value="1"/>
</dbReference>
<name>A0A448Z3E4_9STRA</name>
<evidence type="ECO:0000313" key="2">
    <source>
        <dbReference type="Proteomes" id="UP000291116"/>
    </source>
</evidence>
<organism evidence="1 2">
    <name type="scientific">Pseudo-nitzschia multistriata</name>
    <dbReference type="NCBI Taxonomy" id="183589"/>
    <lineage>
        <taxon>Eukaryota</taxon>
        <taxon>Sar</taxon>
        <taxon>Stramenopiles</taxon>
        <taxon>Ochrophyta</taxon>
        <taxon>Bacillariophyta</taxon>
        <taxon>Bacillariophyceae</taxon>
        <taxon>Bacillariophycidae</taxon>
        <taxon>Bacillariales</taxon>
        <taxon>Bacillariaceae</taxon>
        <taxon>Pseudo-nitzschia</taxon>
    </lineage>
</organism>
<dbReference type="AlphaFoldDB" id="A0A448Z3E4"/>
<evidence type="ECO:0000313" key="1">
    <source>
        <dbReference type="EMBL" id="VEU36520.1"/>
    </source>
</evidence>
<keyword evidence="2" id="KW-1185">Reference proteome</keyword>
<dbReference type="InterPro" id="IPR036847">
    <property type="entry name" value="RimP_C_sf"/>
</dbReference>
<accession>A0A448Z3E4</accession>
<protein>
    <recommendedName>
        <fullName evidence="3">Ribosome maturation factor RimP N-terminal domain-containing protein</fullName>
    </recommendedName>
</protein>
<evidence type="ECO:0008006" key="3">
    <source>
        <dbReference type="Google" id="ProtNLM"/>
    </source>
</evidence>
<dbReference type="Proteomes" id="UP000291116">
    <property type="component" value="Unassembled WGS sequence"/>
</dbReference>
<proteinExistence type="predicted"/>
<dbReference type="EMBL" id="CAACVS010000092">
    <property type="protein sequence ID" value="VEU36520.1"/>
    <property type="molecule type" value="Genomic_DNA"/>
</dbReference>